<proteinExistence type="predicted"/>
<evidence type="ECO:0000313" key="2">
    <source>
        <dbReference type="EMBL" id="KAF4083809.1"/>
    </source>
</evidence>
<dbReference type="Proteomes" id="UP000593565">
    <property type="component" value="Unassembled WGS sequence"/>
</dbReference>
<dbReference type="CDD" id="cd00063">
    <property type="entry name" value="FN3"/>
    <property type="match status" value="1"/>
</dbReference>
<dbReference type="Pfam" id="PF00041">
    <property type="entry name" value="fn3"/>
    <property type="match status" value="1"/>
</dbReference>
<dbReference type="InterPro" id="IPR036116">
    <property type="entry name" value="FN3_sf"/>
</dbReference>
<gene>
    <name evidence="2" type="ORF">AMELA_G00121590</name>
</gene>
<accession>A0A7J6AP11</accession>
<dbReference type="SUPFAM" id="SSF49265">
    <property type="entry name" value="Fibronectin type III"/>
    <property type="match status" value="1"/>
</dbReference>
<feature type="domain" description="Fibronectin type-III" evidence="1">
    <location>
        <begin position="3"/>
        <end position="114"/>
    </location>
</feature>
<dbReference type="SMART" id="SM00060">
    <property type="entry name" value="FN3"/>
    <property type="match status" value="1"/>
</dbReference>
<keyword evidence="3" id="KW-1185">Reference proteome</keyword>
<comment type="caution">
    <text evidence="2">The sequence shown here is derived from an EMBL/GenBank/DDBJ whole genome shotgun (WGS) entry which is preliminary data.</text>
</comment>
<sequence>MPPVGNLPLEILPESPKSVWVKWEVPAKPNGNLSYTVLFTGTFFQPSGENSSKTEEPVTETRALLTTVTAGHWVSVGGLLPFSNYSVSVRACNSQGCVESTSSSISLPSSSLRAESHLSAEGSVRCLITLKQAFTTRPAGDVPHMLPDREQCLLLVISKTSPVRSNSR</sequence>
<protein>
    <recommendedName>
        <fullName evidence="1">Fibronectin type-III domain-containing protein</fullName>
    </recommendedName>
</protein>
<evidence type="ECO:0000313" key="3">
    <source>
        <dbReference type="Proteomes" id="UP000593565"/>
    </source>
</evidence>
<name>A0A7J6AP11_AMEME</name>
<dbReference type="EMBL" id="JAAGNN010000010">
    <property type="protein sequence ID" value="KAF4083809.1"/>
    <property type="molecule type" value="Genomic_DNA"/>
</dbReference>
<dbReference type="AlphaFoldDB" id="A0A7J6AP11"/>
<organism evidence="2 3">
    <name type="scientific">Ameiurus melas</name>
    <name type="common">Black bullhead</name>
    <name type="synonym">Silurus melas</name>
    <dbReference type="NCBI Taxonomy" id="219545"/>
    <lineage>
        <taxon>Eukaryota</taxon>
        <taxon>Metazoa</taxon>
        <taxon>Chordata</taxon>
        <taxon>Craniata</taxon>
        <taxon>Vertebrata</taxon>
        <taxon>Euteleostomi</taxon>
        <taxon>Actinopterygii</taxon>
        <taxon>Neopterygii</taxon>
        <taxon>Teleostei</taxon>
        <taxon>Ostariophysi</taxon>
        <taxon>Siluriformes</taxon>
        <taxon>Ictaluridae</taxon>
        <taxon>Ameiurus</taxon>
    </lineage>
</organism>
<dbReference type="InterPro" id="IPR013783">
    <property type="entry name" value="Ig-like_fold"/>
</dbReference>
<dbReference type="PROSITE" id="PS50853">
    <property type="entry name" value="FN3"/>
    <property type="match status" value="1"/>
</dbReference>
<reference evidence="2 3" key="1">
    <citation type="submission" date="2020-02" db="EMBL/GenBank/DDBJ databases">
        <title>A chromosome-scale genome assembly of the black bullhead catfish (Ameiurus melas).</title>
        <authorList>
            <person name="Wen M."/>
            <person name="Zham M."/>
            <person name="Cabau C."/>
            <person name="Klopp C."/>
            <person name="Donnadieu C."/>
            <person name="Roques C."/>
            <person name="Bouchez O."/>
            <person name="Lampietro C."/>
            <person name="Jouanno E."/>
            <person name="Herpin A."/>
            <person name="Louis A."/>
            <person name="Berthelot C."/>
            <person name="Parey E."/>
            <person name="Roest-Crollius H."/>
            <person name="Braasch I."/>
            <person name="Postlethwait J."/>
            <person name="Robinson-Rechavi M."/>
            <person name="Echchiki A."/>
            <person name="Begum T."/>
            <person name="Montfort J."/>
            <person name="Schartl M."/>
            <person name="Bobe J."/>
            <person name="Guiguen Y."/>
        </authorList>
    </citation>
    <scope>NUCLEOTIDE SEQUENCE [LARGE SCALE GENOMIC DNA]</scope>
    <source>
        <strain evidence="2">M_S1</strain>
        <tissue evidence="2">Blood</tissue>
    </source>
</reference>
<dbReference type="InterPro" id="IPR003961">
    <property type="entry name" value="FN3_dom"/>
</dbReference>
<evidence type="ECO:0000259" key="1">
    <source>
        <dbReference type="PROSITE" id="PS50853"/>
    </source>
</evidence>
<dbReference type="Gene3D" id="2.60.40.10">
    <property type="entry name" value="Immunoglobulins"/>
    <property type="match status" value="1"/>
</dbReference>